<feature type="signal peptide" evidence="3">
    <location>
        <begin position="1"/>
        <end position="26"/>
    </location>
</feature>
<dbReference type="OrthoDB" id="2758521at2759"/>
<feature type="region of interest" description="Disordered" evidence="1">
    <location>
        <begin position="334"/>
        <end position="357"/>
    </location>
</feature>
<feature type="region of interest" description="Disordered" evidence="1">
    <location>
        <begin position="385"/>
        <end position="412"/>
    </location>
</feature>
<comment type="caution">
    <text evidence="4">The sequence shown here is derived from an EMBL/GenBank/DDBJ whole genome shotgun (WGS) entry which is preliminary data.</text>
</comment>
<feature type="compositionally biased region" description="Polar residues" evidence="1">
    <location>
        <begin position="403"/>
        <end position="412"/>
    </location>
</feature>
<evidence type="ECO:0000256" key="2">
    <source>
        <dbReference type="SAM" id="Phobius"/>
    </source>
</evidence>
<dbReference type="Gene3D" id="2.60.120.260">
    <property type="entry name" value="Galactose-binding domain-like"/>
    <property type="match status" value="1"/>
</dbReference>
<name>A0A9P7KM80_9AGAR</name>
<dbReference type="Proteomes" id="UP000717328">
    <property type="component" value="Unassembled WGS sequence"/>
</dbReference>
<keyword evidence="2" id="KW-0812">Transmembrane</keyword>
<evidence type="ECO:0000313" key="4">
    <source>
        <dbReference type="EMBL" id="KAG5653535.1"/>
    </source>
</evidence>
<gene>
    <name evidence="4" type="ORF">H0H81_012476</name>
</gene>
<feature type="compositionally biased region" description="Polar residues" evidence="1">
    <location>
        <begin position="250"/>
        <end position="263"/>
    </location>
</feature>
<evidence type="ECO:0000256" key="3">
    <source>
        <dbReference type="SAM" id="SignalP"/>
    </source>
</evidence>
<keyword evidence="3" id="KW-0732">Signal</keyword>
<keyword evidence="2" id="KW-1133">Transmembrane helix</keyword>
<organism evidence="4 5">
    <name type="scientific">Sphagnurus paluster</name>
    <dbReference type="NCBI Taxonomy" id="117069"/>
    <lineage>
        <taxon>Eukaryota</taxon>
        <taxon>Fungi</taxon>
        <taxon>Dikarya</taxon>
        <taxon>Basidiomycota</taxon>
        <taxon>Agaricomycotina</taxon>
        <taxon>Agaricomycetes</taxon>
        <taxon>Agaricomycetidae</taxon>
        <taxon>Agaricales</taxon>
        <taxon>Tricholomatineae</taxon>
        <taxon>Lyophyllaceae</taxon>
        <taxon>Sphagnurus</taxon>
    </lineage>
</organism>
<sequence>MSIELSFTGTAFYVFFILANFARAGATTETLCDFTLDGRAAGSFSHLESANTNLDYNQLVFKRENLTNTPHKLVVSTSGVADRDIYVNFDYAIYTFDDGAPTTTRSSTSTSQTGSPQGIAGESNVSIAVIAGAIAGGVVVVIALIVLIIFLRRRKRRNPRPEGFTIDDDDAPKTVASADGNRPNLAIVPFRIDTSVASSGSEQDTPSDFIQSGTVLSSPYTALPSFLESHNNQTTSPSRTNSDMVDPSLGRTTMYTNNPSASRDSVYGGMESAYGGIASETSSYTHGGAASVARTATNASGRTLDPSREAIRWARQSEIDRKLRAARTEMQHLNSDIRAETRRRQSRQSIRGHEEPEVDAAEVLQMRQQMQAMRERIDYLQAQQQSEWAQGLSDEAPPGYSVHNPNLPRTST</sequence>
<reference evidence="4" key="2">
    <citation type="submission" date="2021-10" db="EMBL/GenBank/DDBJ databases">
        <title>Phylogenomics reveals ancestral predisposition of the termite-cultivated fungus Termitomyces towards a domesticated lifestyle.</title>
        <authorList>
            <person name="Auxier B."/>
            <person name="Grum-Grzhimaylo A."/>
            <person name="Cardenas M.E."/>
            <person name="Lodge J.D."/>
            <person name="Laessoe T."/>
            <person name="Pedersen O."/>
            <person name="Smith M.E."/>
            <person name="Kuyper T.W."/>
            <person name="Franco-Molano E.A."/>
            <person name="Baroni T.J."/>
            <person name="Aanen D.K."/>
        </authorList>
    </citation>
    <scope>NUCLEOTIDE SEQUENCE</scope>
    <source>
        <strain evidence="4">D49</strain>
    </source>
</reference>
<dbReference type="AlphaFoldDB" id="A0A9P7KM80"/>
<accession>A0A9P7KM80</accession>
<evidence type="ECO:0000313" key="5">
    <source>
        <dbReference type="Proteomes" id="UP000717328"/>
    </source>
</evidence>
<feature type="compositionally biased region" description="Polar residues" evidence="1">
    <location>
        <begin position="228"/>
        <end position="243"/>
    </location>
</feature>
<feature type="chain" id="PRO_5040426441" evidence="3">
    <location>
        <begin position="27"/>
        <end position="412"/>
    </location>
</feature>
<reference evidence="4" key="1">
    <citation type="submission" date="2021-02" db="EMBL/GenBank/DDBJ databases">
        <authorList>
            <person name="Nieuwenhuis M."/>
            <person name="Van De Peppel L.J.J."/>
        </authorList>
    </citation>
    <scope>NUCLEOTIDE SEQUENCE</scope>
    <source>
        <strain evidence="4">D49</strain>
    </source>
</reference>
<dbReference type="EMBL" id="JABCKI010000047">
    <property type="protein sequence ID" value="KAG5653535.1"/>
    <property type="molecule type" value="Genomic_DNA"/>
</dbReference>
<feature type="region of interest" description="Disordered" evidence="1">
    <location>
        <begin position="159"/>
        <end position="180"/>
    </location>
</feature>
<keyword evidence="2" id="KW-0472">Membrane</keyword>
<feature type="region of interest" description="Disordered" evidence="1">
    <location>
        <begin position="226"/>
        <end position="266"/>
    </location>
</feature>
<proteinExistence type="predicted"/>
<evidence type="ECO:0000256" key="1">
    <source>
        <dbReference type="SAM" id="MobiDB-lite"/>
    </source>
</evidence>
<feature type="compositionally biased region" description="Basic and acidic residues" evidence="1">
    <location>
        <begin position="334"/>
        <end position="343"/>
    </location>
</feature>
<keyword evidence="5" id="KW-1185">Reference proteome</keyword>
<feature type="transmembrane region" description="Helical" evidence="2">
    <location>
        <begin position="125"/>
        <end position="151"/>
    </location>
</feature>
<protein>
    <submittedName>
        <fullName evidence="4">Uncharacterized protein</fullName>
    </submittedName>
</protein>